<dbReference type="InParanoid" id="W4KEG9"/>
<dbReference type="Pfam" id="PF07859">
    <property type="entry name" value="Abhydrolase_3"/>
    <property type="match status" value="1"/>
</dbReference>
<dbReference type="Proteomes" id="UP000030671">
    <property type="component" value="Unassembled WGS sequence"/>
</dbReference>
<dbReference type="PANTHER" id="PTHR48081">
    <property type="entry name" value="AB HYDROLASE SUPERFAMILY PROTEIN C4A8.06C"/>
    <property type="match status" value="1"/>
</dbReference>
<evidence type="ECO:0000313" key="3">
    <source>
        <dbReference type="EMBL" id="ETW83715.1"/>
    </source>
</evidence>
<gene>
    <name evidence="3" type="ORF">HETIRDRAFT_47144</name>
</gene>
<evidence type="ECO:0000256" key="1">
    <source>
        <dbReference type="ARBA" id="ARBA00022801"/>
    </source>
</evidence>
<protein>
    <submittedName>
        <fullName evidence="3">Esterase/lipase/thioesterase</fullName>
    </submittedName>
</protein>
<dbReference type="InterPro" id="IPR029058">
    <property type="entry name" value="AB_hydrolase_fold"/>
</dbReference>
<evidence type="ECO:0000259" key="2">
    <source>
        <dbReference type="Pfam" id="PF07859"/>
    </source>
</evidence>
<dbReference type="Gene3D" id="3.40.50.1820">
    <property type="entry name" value="alpha/beta hydrolase"/>
    <property type="match status" value="1"/>
</dbReference>
<evidence type="ECO:0000313" key="4">
    <source>
        <dbReference type="Proteomes" id="UP000030671"/>
    </source>
</evidence>
<proteinExistence type="predicted"/>
<reference evidence="3 4" key="1">
    <citation type="journal article" date="2012" name="New Phytol.">
        <title>Insight into trade-off between wood decay and parasitism from the genome of a fungal forest pathogen.</title>
        <authorList>
            <person name="Olson A."/>
            <person name="Aerts A."/>
            <person name="Asiegbu F."/>
            <person name="Belbahri L."/>
            <person name="Bouzid O."/>
            <person name="Broberg A."/>
            <person name="Canback B."/>
            <person name="Coutinho P.M."/>
            <person name="Cullen D."/>
            <person name="Dalman K."/>
            <person name="Deflorio G."/>
            <person name="van Diepen L.T."/>
            <person name="Dunand C."/>
            <person name="Duplessis S."/>
            <person name="Durling M."/>
            <person name="Gonthier P."/>
            <person name="Grimwood J."/>
            <person name="Fossdal C.G."/>
            <person name="Hansson D."/>
            <person name="Henrissat B."/>
            <person name="Hietala A."/>
            <person name="Himmelstrand K."/>
            <person name="Hoffmeister D."/>
            <person name="Hogberg N."/>
            <person name="James T.Y."/>
            <person name="Karlsson M."/>
            <person name="Kohler A."/>
            <person name="Kues U."/>
            <person name="Lee Y.H."/>
            <person name="Lin Y.C."/>
            <person name="Lind M."/>
            <person name="Lindquist E."/>
            <person name="Lombard V."/>
            <person name="Lucas S."/>
            <person name="Lunden K."/>
            <person name="Morin E."/>
            <person name="Murat C."/>
            <person name="Park J."/>
            <person name="Raffaello T."/>
            <person name="Rouze P."/>
            <person name="Salamov A."/>
            <person name="Schmutz J."/>
            <person name="Solheim H."/>
            <person name="Stahlberg J."/>
            <person name="Velez H."/>
            <person name="de Vries R.P."/>
            <person name="Wiebenga A."/>
            <person name="Woodward S."/>
            <person name="Yakovlev I."/>
            <person name="Garbelotto M."/>
            <person name="Martin F."/>
            <person name="Grigoriev I.V."/>
            <person name="Stenlid J."/>
        </authorList>
    </citation>
    <scope>NUCLEOTIDE SEQUENCE [LARGE SCALE GENOMIC DNA]</scope>
    <source>
        <strain evidence="3 4">TC 32-1</strain>
    </source>
</reference>
<dbReference type="InterPro" id="IPR013094">
    <property type="entry name" value="AB_hydrolase_3"/>
</dbReference>
<dbReference type="KEGG" id="hir:HETIRDRAFT_47144"/>
<keyword evidence="4" id="KW-1185">Reference proteome</keyword>
<dbReference type="GeneID" id="20677395"/>
<dbReference type="HOGENOM" id="CLU_042179_1_0_1"/>
<organism evidence="3 4">
    <name type="scientific">Heterobasidion irregulare (strain TC 32-1)</name>
    <dbReference type="NCBI Taxonomy" id="747525"/>
    <lineage>
        <taxon>Eukaryota</taxon>
        <taxon>Fungi</taxon>
        <taxon>Dikarya</taxon>
        <taxon>Basidiomycota</taxon>
        <taxon>Agaricomycotina</taxon>
        <taxon>Agaricomycetes</taxon>
        <taxon>Russulales</taxon>
        <taxon>Bondarzewiaceae</taxon>
        <taxon>Heterobasidion</taxon>
        <taxon>Heterobasidion annosum species complex</taxon>
    </lineage>
</organism>
<name>W4KEG9_HETIT</name>
<dbReference type="AlphaFoldDB" id="W4KEG9"/>
<dbReference type="OrthoDB" id="2152029at2759"/>
<dbReference type="eggNOG" id="KOG1515">
    <property type="taxonomic scope" value="Eukaryota"/>
</dbReference>
<dbReference type="EMBL" id="KI925456">
    <property type="protein sequence ID" value="ETW83715.1"/>
    <property type="molecule type" value="Genomic_DNA"/>
</dbReference>
<dbReference type="FunCoup" id="W4KEG9">
    <property type="interactions" value="21"/>
</dbReference>
<feature type="domain" description="Alpha/beta hydrolase fold-3" evidence="2">
    <location>
        <begin position="47"/>
        <end position="266"/>
    </location>
</feature>
<dbReference type="GO" id="GO:0016787">
    <property type="term" value="F:hydrolase activity"/>
    <property type="evidence" value="ECO:0007669"/>
    <property type="project" value="UniProtKB-KW"/>
</dbReference>
<dbReference type="SUPFAM" id="SSF53474">
    <property type="entry name" value="alpha/beta-Hydrolases"/>
    <property type="match status" value="1"/>
</dbReference>
<dbReference type="PANTHER" id="PTHR48081:SF31">
    <property type="entry name" value="STERYL ACETYL HYDROLASE MUG81-RELATED"/>
    <property type="match status" value="1"/>
</dbReference>
<keyword evidence="1" id="KW-0378">Hydrolase</keyword>
<dbReference type="STRING" id="747525.W4KEG9"/>
<dbReference type="InterPro" id="IPR050300">
    <property type="entry name" value="GDXG_lipolytic_enzyme"/>
</dbReference>
<accession>W4KEG9</accession>
<dbReference type="RefSeq" id="XP_009543204.1">
    <property type="nucleotide sequence ID" value="XM_009544909.1"/>
</dbReference>
<sequence length="298" mass="32763">MVSVMGSTTPLYEKWARQTKLEVLSDEISEGAKLHWVGSRKYERVFLYFHGGGFSLPLNPQEQLNFLHKVQRDLQTSVGDVGVIAFEYSLTPSSPFPTQLRQVNAAISYLISKGTAPANIILGGDSAGGNLVLQFASHILHPLQNIPAPATSGPLGGALLISPWVTFDDSSPSFAENDKLDTTSRAILNFLADLVRPGITPETRAYFEPFAADDSWWTGLDKVFHRILSTAGSAECLRDPILAFGETLKKHVEDTTVVLEKNGVHEDVLRDFGVGQGEKSDAYKLDIEWLSDTFKGRR</sequence>